<keyword evidence="1" id="KW-0812">Transmembrane</keyword>
<accession>A0A8D8F5W9</accession>
<keyword evidence="1" id="KW-1133">Transmembrane helix</keyword>
<feature type="transmembrane region" description="Helical" evidence="1">
    <location>
        <begin position="56"/>
        <end position="75"/>
    </location>
</feature>
<name>A0A8D8F5W9_CULPI</name>
<organism evidence="2">
    <name type="scientific">Culex pipiens</name>
    <name type="common">House mosquito</name>
    <dbReference type="NCBI Taxonomy" id="7175"/>
    <lineage>
        <taxon>Eukaryota</taxon>
        <taxon>Metazoa</taxon>
        <taxon>Ecdysozoa</taxon>
        <taxon>Arthropoda</taxon>
        <taxon>Hexapoda</taxon>
        <taxon>Insecta</taxon>
        <taxon>Pterygota</taxon>
        <taxon>Neoptera</taxon>
        <taxon>Endopterygota</taxon>
        <taxon>Diptera</taxon>
        <taxon>Nematocera</taxon>
        <taxon>Culicoidea</taxon>
        <taxon>Culicidae</taxon>
        <taxon>Culicinae</taxon>
        <taxon>Culicini</taxon>
        <taxon>Culex</taxon>
        <taxon>Culex</taxon>
    </lineage>
</organism>
<feature type="transmembrane region" description="Helical" evidence="1">
    <location>
        <begin position="30"/>
        <end position="49"/>
    </location>
</feature>
<evidence type="ECO:0000256" key="1">
    <source>
        <dbReference type="SAM" id="Phobius"/>
    </source>
</evidence>
<dbReference type="AlphaFoldDB" id="A0A8D8F5W9"/>
<sequence>MPGNGWENSATFQEIHNFFFLYRLWLHHYYFLYFTIYYYFTVGSIFLLVFPLLNNFLVGCCPTVLVSLILALIEVSVNRLLDCFSSFSVRIFYNTFTKFFVFFAFGVSVCCSIGC</sequence>
<evidence type="ECO:0000313" key="2">
    <source>
        <dbReference type="EMBL" id="CAG6458835.1"/>
    </source>
</evidence>
<feature type="transmembrane region" description="Helical" evidence="1">
    <location>
        <begin position="95"/>
        <end position="114"/>
    </location>
</feature>
<dbReference type="EMBL" id="HBUE01036225">
    <property type="protein sequence ID" value="CAG6458835.1"/>
    <property type="molecule type" value="Transcribed_RNA"/>
</dbReference>
<protein>
    <submittedName>
        <fullName evidence="2">(northern house mosquito) hypothetical protein</fullName>
    </submittedName>
</protein>
<proteinExistence type="predicted"/>
<reference evidence="2" key="1">
    <citation type="submission" date="2021-05" db="EMBL/GenBank/DDBJ databases">
        <authorList>
            <person name="Alioto T."/>
            <person name="Alioto T."/>
            <person name="Gomez Garrido J."/>
        </authorList>
    </citation>
    <scope>NUCLEOTIDE SEQUENCE</scope>
</reference>
<keyword evidence="1" id="KW-0472">Membrane</keyword>